<dbReference type="RefSeq" id="WP_117473288.1">
    <property type="nucleotide sequence ID" value="NZ_WMZL01000030.1"/>
</dbReference>
<feature type="domain" description="Cell envelope-related transcriptional attenuator" evidence="3">
    <location>
        <begin position="111"/>
        <end position="265"/>
    </location>
</feature>
<evidence type="ECO:0000256" key="1">
    <source>
        <dbReference type="ARBA" id="ARBA00006068"/>
    </source>
</evidence>
<organism evidence="5 6">
    <name type="scientific">Ruthenibacterium lactatiformans</name>
    <dbReference type="NCBI Taxonomy" id="1550024"/>
    <lineage>
        <taxon>Bacteria</taxon>
        <taxon>Bacillati</taxon>
        <taxon>Bacillota</taxon>
        <taxon>Clostridia</taxon>
        <taxon>Eubacteriales</taxon>
        <taxon>Oscillospiraceae</taxon>
        <taxon>Ruthenibacterium</taxon>
    </lineage>
</organism>
<comment type="caution">
    <text evidence="5">The sequence shown here is derived from an EMBL/GenBank/DDBJ whole genome shotgun (WGS) entry which is preliminary data.</text>
</comment>
<evidence type="ECO:0000313" key="5">
    <source>
        <dbReference type="EMBL" id="MTS52347.1"/>
    </source>
</evidence>
<keyword evidence="2" id="KW-0812">Transmembrane</keyword>
<accession>A0A6I3QWP3</accession>
<dbReference type="EMBL" id="WMZR01000016">
    <property type="protein sequence ID" value="MTS52347.1"/>
    <property type="molecule type" value="Genomic_DNA"/>
</dbReference>
<dbReference type="Proteomes" id="UP000449193">
    <property type="component" value="Unassembled WGS sequence"/>
</dbReference>
<dbReference type="Pfam" id="PF03816">
    <property type="entry name" value="LytR_cpsA_psr"/>
    <property type="match status" value="1"/>
</dbReference>
<dbReference type="Gene3D" id="3.40.630.190">
    <property type="entry name" value="LCP protein"/>
    <property type="match status" value="1"/>
</dbReference>
<dbReference type="NCBIfam" id="TIGR00350">
    <property type="entry name" value="lytR_cpsA_psr"/>
    <property type="match status" value="1"/>
</dbReference>
<dbReference type="InterPro" id="IPR050922">
    <property type="entry name" value="LytR/CpsA/Psr_CW_biosynth"/>
</dbReference>
<keyword evidence="2" id="KW-1133">Transmembrane helix</keyword>
<feature type="transmembrane region" description="Helical" evidence="2">
    <location>
        <begin position="7"/>
        <end position="31"/>
    </location>
</feature>
<name>A0A6I3QWP3_9FIRM</name>
<gene>
    <name evidence="5" type="ORF">GMD52_12465</name>
    <name evidence="4" type="ORF">GMD59_15755</name>
</gene>
<evidence type="ECO:0000313" key="7">
    <source>
        <dbReference type="Proteomes" id="UP000472755"/>
    </source>
</evidence>
<evidence type="ECO:0000256" key="2">
    <source>
        <dbReference type="SAM" id="Phobius"/>
    </source>
</evidence>
<dbReference type="Proteomes" id="UP000472755">
    <property type="component" value="Unassembled WGS sequence"/>
</dbReference>
<evidence type="ECO:0000313" key="4">
    <source>
        <dbReference type="EMBL" id="MTS28729.1"/>
    </source>
</evidence>
<evidence type="ECO:0000259" key="3">
    <source>
        <dbReference type="Pfam" id="PF03816"/>
    </source>
</evidence>
<proteinExistence type="inferred from homology"/>
<keyword evidence="2" id="KW-0472">Membrane</keyword>
<evidence type="ECO:0000313" key="6">
    <source>
        <dbReference type="Proteomes" id="UP000449193"/>
    </source>
</evidence>
<comment type="similarity">
    <text evidence="1">Belongs to the LytR/CpsA/Psr (LCP) family.</text>
</comment>
<dbReference type="EMBL" id="WMZU01000035">
    <property type="protein sequence ID" value="MTS28729.1"/>
    <property type="molecule type" value="Genomic_DNA"/>
</dbReference>
<sequence>MKNRKKPIGIIIAISIVLLLTIVTLLGWAYYNSKLDLIQYNDGSKEIDTSTSYAVENDELDIADLPDAPEDVDASGGIEILEGDIYHDDDVINILLLGTDERTDEFNENARADAIMVMSLNTKEHTIKLISIERGIGVPVPGRNDDWITHTFRYGGAALTMQTVRDCFKLDVERYVRVNFNVVSKAIGKIGGVDIELTQAEADHLNSTKKNYYESGSDIQTVHAGTNHLNGDTAMAYARIRKIDSDWKRIERQRAVIQAAINQVKNSDIFTLNALADAILPMVQTNLTKAEITRLMLEVPAFLSEGSKMEQMTIPTYETCWNSVGVDGRKMIGVDFEANAQILKEFFYGVSDNNSVQ</sequence>
<dbReference type="InterPro" id="IPR004474">
    <property type="entry name" value="LytR_CpsA_psr"/>
</dbReference>
<dbReference type="PANTHER" id="PTHR33392:SF6">
    <property type="entry name" value="POLYISOPRENYL-TEICHOIC ACID--PEPTIDOGLYCAN TEICHOIC ACID TRANSFERASE TAGU"/>
    <property type="match status" value="1"/>
</dbReference>
<dbReference type="PANTHER" id="PTHR33392">
    <property type="entry name" value="POLYISOPRENYL-TEICHOIC ACID--PEPTIDOGLYCAN TEICHOIC ACID TRANSFERASE TAGU"/>
    <property type="match status" value="1"/>
</dbReference>
<protein>
    <recommendedName>
        <fullName evidence="3">Cell envelope-related transcriptional attenuator domain-containing protein</fullName>
    </recommendedName>
</protein>
<dbReference type="AlphaFoldDB" id="A0A6I3QWP3"/>
<reference evidence="6 7" key="1">
    <citation type="journal article" date="2019" name="Nat. Med.">
        <title>A library of human gut bacterial isolates paired with longitudinal multiomics data enables mechanistic microbiome research.</title>
        <authorList>
            <person name="Poyet M."/>
            <person name="Groussin M."/>
            <person name="Gibbons S.M."/>
            <person name="Avila-Pacheco J."/>
            <person name="Jiang X."/>
            <person name="Kearney S.M."/>
            <person name="Perrotta A.R."/>
            <person name="Berdy B."/>
            <person name="Zhao S."/>
            <person name="Lieberman T.D."/>
            <person name="Swanson P.K."/>
            <person name="Smith M."/>
            <person name="Roesemann S."/>
            <person name="Alexander J.E."/>
            <person name="Rich S.A."/>
            <person name="Livny J."/>
            <person name="Vlamakis H."/>
            <person name="Clish C."/>
            <person name="Bullock K."/>
            <person name="Deik A."/>
            <person name="Scott J."/>
            <person name="Pierce K.A."/>
            <person name="Xavier R.J."/>
            <person name="Alm E.J."/>
        </authorList>
    </citation>
    <scope>NUCLEOTIDE SEQUENCE [LARGE SCALE GENOMIC DNA]</scope>
    <source>
        <strain evidence="4 7">BIOML-A4</strain>
        <strain evidence="5 6">BIOML-A7</strain>
    </source>
</reference>